<sequence>MANQVSSKHKQGVQCRGKIQGDHYCVRDKNLHFFQFHEDHSHIDLEFKETISGALTSKKRFLEWKNSLTYGMWKAARHVRELAPEVRAQRDIESVEEWVKLCGHKKQSSGCSHR</sequence>
<protein>
    <submittedName>
        <fullName evidence="1">Uncharacterized protein</fullName>
    </submittedName>
</protein>
<dbReference type="AlphaFoldDB" id="D8S5R6"/>
<keyword evidence="2" id="KW-1185">Reference proteome</keyword>
<dbReference type="KEGG" id="smo:SELMODRAFT_418452"/>
<evidence type="ECO:0000313" key="2">
    <source>
        <dbReference type="Proteomes" id="UP000001514"/>
    </source>
</evidence>
<dbReference type="EMBL" id="GL377603">
    <property type="protein sequence ID" value="EFJ20222.1"/>
    <property type="molecule type" value="Genomic_DNA"/>
</dbReference>
<dbReference type="HOGENOM" id="CLU_2125386_0_0_1"/>
<proteinExistence type="predicted"/>
<reference evidence="1 2" key="1">
    <citation type="journal article" date="2011" name="Science">
        <title>The Selaginella genome identifies genetic changes associated with the evolution of vascular plants.</title>
        <authorList>
            <person name="Banks J.A."/>
            <person name="Nishiyama T."/>
            <person name="Hasebe M."/>
            <person name="Bowman J.L."/>
            <person name="Gribskov M."/>
            <person name="dePamphilis C."/>
            <person name="Albert V.A."/>
            <person name="Aono N."/>
            <person name="Aoyama T."/>
            <person name="Ambrose B.A."/>
            <person name="Ashton N.W."/>
            <person name="Axtell M.J."/>
            <person name="Barker E."/>
            <person name="Barker M.S."/>
            <person name="Bennetzen J.L."/>
            <person name="Bonawitz N.D."/>
            <person name="Chapple C."/>
            <person name="Cheng C."/>
            <person name="Correa L.G."/>
            <person name="Dacre M."/>
            <person name="DeBarry J."/>
            <person name="Dreyer I."/>
            <person name="Elias M."/>
            <person name="Engstrom E.M."/>
            <person name="Estelle M."/>
            <person name="Feng L."/>
            <person name="Finet C."/>
            <person name="Floyd S.K."/>
            <person name="Frommer W.B."/>
            <person name="Fujita T."/>
            <person name="Gramzow L."/>
            <person name="Gutensohn M."/>
            <person name="Harholt J."/>
            <person name="Hattori M."/>
            <person name="Heyl A."/>
            <person name="Hirai T."/>
            <person name="Hiwatashi Y."/>
            <person name="Ishikawa M."/>
            <person name="Iwata M."/>
            <person name="Karol K.G."/>
            <person name="Koehler B."/>
            <person name="Kolukisaoglu U."/>
            <person name="Kubo M."/>
            <person name="Kurata T."/>
            <person name="Lalonde S."/>
            <person name="Li K."/>
            <person name="Li Y."/>
            <person name="Litt A."/>
            <person name="Lyons E."/>
            <person name="Manning G."/>
            <person name="Maruyama T."/>
            <person name="Michael T.P."/>
            <person name="Mikami K."/>
            <person name="Miyazaki S."/>
            <person name="Morinaga S."/>
            <person name="Murata T."/>
            <person name="Mueller-Roeber B."/>
            <person name="Nelson D.R."/>
            <person name="Obara M."/>
            <person name="Oguri Y."/>
            <person name="Olmstead R.G."/>
            <person name="Onodera N."/>
            <person name="Petersen B.L."/>
            <person name="Pils B."/>
            <person name="Prigge M."/>
            <person name="Rensing S.A."/>
            <person name="Riano-Pachon D.M."/>
            <person name="Roberts A.W."/>
            <person name="Sato Y."/>
            <person name="Scheller H.V."/>
            <person name="Schulz B."/>
            <person name="Schulz C."/>
            <person name="Shakirov E.V."/>
            <person name="Shibagaki N."/>
            <person name="Shinohara N."/>
            <person name="Shippen D.E."/>
            <person name="Soerensen I."/>
            <person name="Sotooka R."/>
            <person name="Sugimoto N."/>
            <person name="Sugita M."/>
            <person name="Sumikawa N."/>
            <person name="Tanurdzic M."/>
            <person name="Theissen G."/>
            <person name="Ulvskov P."/>
            <person name="Wakazuki S."/>
            <person name="Weng J.K."/>
            <person name="Willats W.W."/>
            <person name="Wipf D."/>
            <person name="Wolf P.G."/>
            <person name="Yang L."/>
            <person name="Zimmer A.D."/>
            <person name="Zhu Q."/>
            <person name="Mitros T."/>
            <person name="Hellsten U."/>
            <person name="Loque D."/>
            <person name="Otillar R."/>
            <person name="Salamov A."/>
            <person name="Schmutz J."/>
            <person name="Shapiro H."/>
            <person name="Lindquist E."/>
            <person name="Lucas S."/>
            <person name="Rokhsar D."/>
            <person name="Grigoriev I.V."/>
        </authorList>
    </citation>
    <scope>NUCLEOTIDE SEQUENCE [LARGE SCALE GENOMIC DNA]</scope>
</reference>
<dbReference type="Proteomes" id="UP000001514">
    <property type="component" value="Unassembled WGS sequence"/>
</dbReference>
<evidence type="ECO:0000313" key="1">
    <source>
        <dbReference type="EMBL" id="EFJ20222.1"/>
    </source>
</evidence>
<dbReference type="InParanoid" id="D8S5R6"/>
<gene>
    <name evidence="1" type="ORF">SELMODRAFT_418452</name>
</gene>
<name>D8S5R6_SELML</name>
<organism evidence="2">
    <name type="scientific">Selaginella moellendorffii</name>
    <name type="common">Spikemoss</name>
    <dbReference type="NCBI Taxonomy" id="88036"/>
    <lineage>
        <taxon>Eukaryota</taxon>
        <taxon>Viridiplantae</taxon>
        <taxon>Streptophyta</taxon>
        <taxon>Embryophyta</taxon>
        <taxon>Tracheophyta</taxon>
        <taxon>Lycopodiopsida</taxon>
        <taxon>Selaginellales</taxon>
        <taxon>Selaginellaceae</taxon>
        <taxon>Selaginella</taxon>
    </lineage>
</organism>
<accession>D8S5R6</accession>
<dbReference type="Gramene" id="EFJ20222">
    <property type="protein sequence ID" value="EFJ20222"/>
    <property type="gene ID" value="SELMODRAFT_418452"/>
</dbReference>